<dbReference type="PANTHER" id="PTHR43537:SF44">
    <property type="entry name" value="GNTR FAMILY REGULATORY PROTEIN"/>
    <property type="match status" value="1"/>
</dbReference>
<evidence type="ECO:0000256" key="3">
    <source>
        <dbReference type="ARBA" id="ARBA00023163"/>
    </source>
</evidence>
<dbReference type="SUPFAM" id="SSF46785">
    <property type="entry name" value="Winged helix' DNA-binding domain"/>
    <property type="match status" value="1"/>
</dbReference>
<name>A0A517RMH0_9PLAN</name>
<evidence type="ECO:0000256" key="1">
    <source>
        <dbReference type="ARBA" id="ARBA00023015"/>
    </source>
</evidence>
<dbReference type="KEGG" id="gaz:Pan241w_51980"/>
<protein>
    <submittedName>
        <fullName evidence="5">Transcriptional regulator NanR</fullName>
    </submittedName>
</protein>
<dbReference type="RefSeq" id="WP_145221102.1">
    <property type="nucleotide sequence ID" value="NZ_CP036269.1"/>
</dbReference>
<sequence>MATDIHNQSTQPDDLAERLRARIQSERLADGAFFMTEADLAEEYDVSRTVAREAVGRLVALGLLEGRKRIGLIVRRPDPLRLLKLGLPSLVDSQQDVSELAMLRYVIEMGAIDLATRNGTDEQCQQLCELADEFEAVIRKKETTRISELDIAFHSHLLQMTGSKLIAGMQRVLVSFFESAYHDYQSDEISGERMIWEHQELAAAIRDRDSNRARTMMQMQSQDWLISTETKEKHEQG</sequence>
<evidence type="ECO:0000256" key="2">
    <source>
        <dbReference type="ARBA" id="ARBA00023125"/>
    </source>
</evidence>
<dbReference type="Proteomes" id="UP000317171">
    <property type="component" value="Chromosome"/>
</dbReference>
<dbReference type="SMART" id="SM00345">
    <property type="entry name" value="HTH_GNTR"/>
    <property type="match status" value="1"/>
</dbReference>
<dbReference type="Pfam" id="PF07729">
    <property type="entry name" value="FCD"/>
    <property type="match status" value="1"/>
</dbReference>
<dbReference type="InterPro" id="IPR008920">
    <property type="entry name" value="TF_FadR/GntR_C"/>
</dbReference>
<reference evidence="5 6" key="1">
    <citation type="submission" date="2019-02" db="EMBL/GenBank/DDBJ databases">
        <title>Deep-cultivation of Planctomycetes and their phenomic and genomic characterization uncovers novel biology.</title>
        <authorList>
            <person name="Wiegand S."/>
            <person name="Jogler M."/>
            <person name="Boedeker C."/>
            <person name="Pinto D."/>
            <person name="Vollmers J."/>
            <person name="Rivas-Marin E."/>
            <person name="Kohn T."/>
            <person name="Peeters S.H."/>
            <person name="Heuer A."/>
            <person name="Rast P."/>
            <person name="Oberbeckmann S."/>
            <person name="Bunk B."/>
            <person name="Jeske O."/>
            <person name="Meyerdierks A."/>
            <person name="Storesund J.E."/>
            <person name="Kallscheuer N."/>
            <person name="Luecker S."/>
            <person name="Lage O.M."/>
            <person name="Pohl T."/>
            <person name="Merkel B.J."/>
            <person name="Hornburger P."/>
            <person name="Mueller R.-W."/>
            <person name="Bruemmer F."/>
            <person name="Labrenz M."/>
            <person name="Spormann A.M."/>
            <person name="Op den Camp H."/>
            <person name="Overmann J."/>
            <person name="Amann R."/>
            <person name="Jetten M.S.M."/>
            <person name="Mascher T."/>
            <person name="Medema M.H."/>
            <person name="Devos D.P."/>
            <person name="Kaster A.-K."/>
            <person name="Ovreas L."/>
            <person name="Rohde M."/>
            <person name="Galperin M.Y."/>
            <person name="Jogler C."/>
        </authorList>
    </citation>
    <scope>NUCLEOTIDE SEQUENCE [LARGE SCALE GENOMIC DNA]</scope>
    <source>
        <strain evidence="5 6">Pan241w</strain>
    </source>
</reference>
<keyword evidence="6" id="KW-1185">Reference proteome</keyword>
<evidence type="ECO:0000313" key="5">
    <source>
        <dbReference type="EMBL" id="QDT45080.1"/>
    </source>
</evidence>
<feature type="domain" description="HTH gntR-type" evidence="4">
    <location>
        <begin position="9"/>
        <end position="77"/>
    </location>
</feature>
<dbReference type="PRINTS" id="PR00035">
    <property type="entry name" value="HTHGNTR"/>
</dbReference>
<keyword evidence="1" id="KW-0805">Transcription regulation</keyword>
<dbReference type="OrthoDB" id="261145at2"/>
<dbReference type="InterPro" id="IPR011711">
    <property type="entry name" value="GntR_C"/>
</dbReference>
<dbReference type="Gene3D" id="1.20.120.530">
    <property type="entry name" value="GntR ligand-binding domain-like"/>
    <property type="match status" value="1"/>
</dbReference>
<evidence type="ECO:0000313" key="6">
    <source>
        <dbReference type="Proteomes" id="UP000317171"/>
    </source>
</evidence>
<dbReference type="GO" id="GO:0003677">
    <property type="term" value="F:DNA binding"/>
    <property type="evidence" value="ECO:0007669"/>
    <property type="project" value="UniProtKB-KW"/>
</dbReference>
<dbReference type="SMART" id="SM00895">
    <property type="entry name" value="FCD"/>
    <property type="match status" value="1"/>
</dbReference>
<dbReference type="InterPro" id="IPR036388">
    <property type="entry name" value="WH-like_DNA-bd_sf"/>
</dbReference>
<dbReference type="PROSITE" id="PS50949">
    <property type="entry name" value="HTH_GNTR"/>
    <property type="match status" value="1"/>
</dbReference>
<evidence type="ECO:0000259" key="4">
    <source>
        <dbReference type="PROSITE" id="PS50949"/>
    </source>
</evidence>
<organism evidence="5 6">
    <name type="scientific">Gimesia alba</name>
    <dbReference type="NCBI Taxonomy" id="2527973"/>
    <lineage>
        <taxon>Bacteria</taxon>
        <taxon>Pseudomonadati</taxon>
        <taxon>Planctomycetota</taxon>
        <taxon>Planctomycetia</taxon>
        <taxon>Planctomycetales</taxon>
        <taxon>Planctomycetaceae</taxon>
        <taxon>Gimesia</taxon>
    </lineage>
</organism>
<keyword evidence="3" id="KW-0804">Transcription</keyword>
<dbReference type="InterPro" id="IPR036390">
    <property type="entry name" value="WH_DNA-bd_sf"/>
</dbReference>
<dbReference type="AlphaFoldDB" id="A0A517RMH0"/>
<dbReference type="Gene3D" id="1.10.10.10">
    <property type="entry name" value="Winged helix-like DNA-binding domain superfamily/Winged helix DNA-binding domain"/>
    <property type="match status" value="1"/>
</dbReference>
<accession>A0A517RMH0</accession>
<dbReference type="EMBL" id="CP036269">
    <property type="protein sequence ID" value="QDT45080.1"/>
    <property type="molecule type" value="Genomic_DNA"/>
</dbReference>
<keyword evidence="2" id="KW-0238">DNA-binding</keyword>
<dbReference type="Pfam" id="PF00392">
    <property type="entry name" value="GntR"/>
    <property type="match status" value="1"/>
</dbReference>
<dbReference type="PANTHER" id="PTHR43537">
    <property type="entry name" value="TRANSCRIPTIONAL REGULATOR, GNTR FAMILY"/>
    <property type="match status" value="1"/>
</dbReference>
<gene>
    <name evidence="5" type="ORF">Pan241w_51980</name>
</gene>
<dbReference type="CDD" id="cd07377">
    <property type="entry name" value="WHTH_GntR"/>
    <property type="match status" value="1"/>
</dbReference>
<dbReference type="GO" id="GO:0003700">
    <property type="term" value="F:DNA-binding transcription factor activity"/>
    <property type="evidence" value="ECO:0007669"/>
    <property type="project" value="InterPro"/>
</dbReference>
<dbReference type="InterPro" id="IPR000524">
    <property type="entry name" value="Tscrpt_reg_HTH_GntR"/>
</dbReference>
<proteinExistence type="predicted"/>
<dbReference type="SUPFAM" id="SSF48008">
    <property type="entry name" value="GntR ligand-binding domain-like"/>
    <property type="match status" value="1"/>
</dbReference>